<dbReference type="Pfam" id="PF20147">
    <property type="entry name" value="Crinkler"/>
    <property type="match status" value="1"/>
</dbReference>
<comment type="subcellular location">
    <subcellularLocation>
        <location evidence="1">Host cell</location>
    </subcellularLocation>
    <subcellularLocation>
        <location evidence="2">Secreted</location>
    </subcellularLocation>
</comment>
<dbReference type="Proteomes" id="UP000429523">
    <property type="component" value="Unassembled WGS sequence"/>
</dbReference>
<dbReference type="Gene3D" id="3.40.50.300">
    <property type="entry name" value="P-loop containing nucleotide triphosphate hydrolases"/>
    <property type="match status" value="1"/>
</dbReference>
<evidence type="ECO:0000259" key="4">
    <source>
        <dbReference type="Pfam" id="PF20147"/>
    </source>
</evidence>
<keyword evidence="9" id="KW-1185">Reference proteome</keyword>
<dbReference type="SUPFAM" id="SSF52540">
    <property type="entry name" value="P-loop containing nucleoside triphosphate hydrolases"/>
    <property type="match status" value="1"/>
</dbReference>
<dbReference type="EMBL" id="QXGF01002181">
    <property type="protein sequence ID" value="KAE8925797.1"/>
    <property type="molecule type" value="Genomic_DNA"/>
</dbReference>
<protein>
    <recommendedName>
        <fullName evidence="4">Crinkler effector protein N-terminal domain-containing protein</fullName>
    </recommendedName>
</protein>
<keyword evidence="3" id="KW-0964">Secreted</keyword>
<proteinExistence type="predicted"/>
<gene>
    <name evidence="7" type="ORF">PF001_g21556</name>
    <name evidence="6" type="ORF">PF005_g26155</name>
    <name evidence="5" type="ORF">PF009_g24003</name>
</gene>
<comment type="caution">
    <text evidence="5">The sequence shown here is derived from an EMBL/GenBank/DDBJ whole genome shotgun (WGS) entry which is preliminary data.</text>
</comment>
<accession>A0A6A3E0S0</accession>
<evidence type="ECO:0000256" key="3">
    <source>
        <dbReference type="ARBA" id="ARBA00022525"/>
    </source>
</evidence>
<name>A0A6A3E0S0_9STRA</name>
<reference evidence="8 9" key="1">
    <citation type="submission" date="2018-08" db="EMBL/GenBank/DDBJ databases">
        <title>Genomic investigation of the strawberry pathogen Phytophthora fragariae indicates pathogenicity is determined by transcriptional variation in three key races.</title>
        <authorList>
            <person name="Adams T.M."/>
            <person name="Armitage A.D."/>
            <person name="Sobczyk M.K."/>
            <person name="Bates H.J."/>
            <person name="Dunwell J.M."/>
            <person name="Nellist C.F."/>
            <person name="Harrison R.J."/>
        </authorList>
    </citation>
    <scope>NUCLEOTIDE SEQUENCE [LARGE SCALE GENOMIC DNA]</scope>
    <source>
        <strain evidence="7 10">A4</strain>
        <strain evidence="6 9">NOV-27</strain>
        <strain evidence="5 8">NOV-9</strain>
    </source>
</reference>
<evidence type="ECO:0000313" key="10">
    <source>
        <dbReference type="Proteomes" id="UP000437068"/>
    </source>
</evidence>
<dbReference type="InterPro" id="IPR027417">
    <property type="entry name" value="P-loop_NTPase"/>
</dbReference>
<sequence>MATVACVLVGVKGTAFAVDIDLDRSLSHLKDEIKEKNPQSIQCEARGLKLALARRKNSRDDPWLHSDEPIVMEMQSGVIPGEVKDLFKEEFKDPIKTIRDVFGDDTPTKGRIHLLVKLPAYKRQIPPVAISWTATAGAFPSLTFNDSHFIRIPERYVRGSGVGAKGKDLLLYRRPQLIEEFGALQRYVIDAPSLLWIMGPPGTGKSCAAFAFACSLDRSEGLDVLWIHFPKVPGVLLQCIRFSRLGDKHTSSVEADELHAVLLSLKKTAIVFLDGYMANRTKDADAVLEVCAKWRNKNKACHRLVCVCLMVSSGLSWHQECYEFIS</sequence>
<dbReference type="InterPro" id="IPR045379">
    <property type="entry name" value="Crinkler_N"/>
</dbReference>
<evidence type="ECO:0000313" key="8">
    <source>
        <dbReference type="Proteomes" id="UP000429523"/>
    </source>
</evidence>
<feature type="domain" description="Crinkler effector protein N-terminal" evidence="4">
    <location>
        <begin position="4"/>
        <end position="117"/>
    </location>
</feature>
<dbReference type="EMBL" id="QXGE01001977">
    <property type="protein sequence ID" value="KAE9286196.1"/>
    <property type="molecule type" value="Genomic_DNA"/>
</dbReference>
<evidence type="ECO:0000256" key="2">
    <source>
        <dbReference type="ARBA" id="ARBA00004613"/>
    </source>
</evidence>
<dbReference type="Proteomes" id="UP000437068">
    <property type="component" value="Unassembled WGS sequence"/>
</dbReference>
<evidence type="ECO:0000313" key="9">
    <source>
        <dbReference type="Proteomes" id="UP000433483"/>
    </source>
</evidence>
<evidence type="ECO:0000313" key="7">
    <source>
        <dbReference type="EMBL" id="KAE9286196.1"/>
    </source>
</evidence>
<dbReference type="Proteomes" id="UP000433483">
    <property type="component" value="Unassembled WGS sequence"/>
</dbReference>
<dbReference type="EMBL" id="QXGB01002966">
    <property type="protein sequence ID" value="KAE9173712.1"/>
    <property type="molecule type" value="Genomic_DNA"/>
</dbReference>
<dbReference type="AlphaFoldDB" id="A0A6A3E0S0"/>
<dbReference type="OrthoDB" id="95148at2759"/>
<dbReference type="GO" id="GO:0043657">
    <property type="term" value="C:host cell"/>
    <property type="evidence" value="ECO:0007669"/>
    <property type="project" value="UniProtKB-SubCell"/>
</dbReference>
<evidence type="ECO:0000313" key="6">
    <source>
        <dbReference type="EMBL" id="KAE9173712.1"/>
    </source>
</evidence>
<evidence type="ECO:0000256" key="1">
    <source>
        <dbReference type="ARBA" id="ARBA00004340"/>
    </source>
</evidence>
<organism evidence="5 8">
    <name type="scientific">Phytophthora fragariae</name>
    <dbReference type="NCBI Taxonomy" id="53985"/>
    <lineage>
        <taxon>Eukaryota</taxon>
        <taxon>Sar</taxon>
        <taxon>Stramenopiles</taxon>
        <taxon>Oomycota</taxon>
        <taxon>Peronosporomycetes</taxon>
        <taxon>Peronosporales</taxon>
        <taxon>Peronosporaceae</taxon>
        <taxon>Phytophthora</taxon>
    </lineage>
</organism>
<dbReference type="GO" id="GO:0005576">
    <property type="term" value="C:extracellular region"/>
    <property type="evidence" value="ECO:0007669"/>
    <property type="project" value="UniProtKB-SubCell"/>
</dbReference>
<evidence type="ECO:0000313" key="5">
    <source>
        <dbReference type="EMBL" id="KAE8925797.1"/>
    </source>
</evidence>